<dbReference type="InterPro" id="IPR002347">
    <property type="entry name" value="SDR_fam"/>
</dbReference>
<keyword evidence="1" id="KW-0560">Oxidoreductase</keyword>
<dbReference type="InterPro" id="IPR036291">
    <property type="entry name" value="NAD(P)-bd_dom_sf"/>
</dbReference>
<keyword evidence="4" id="KW-1185">Reference proteome</keyword>
<evidence type="ECO:0000313" key="3">
    <source>
        <dbReference type="EMBL" id="KAF4304059.1"/>
    </source>
</evidence>
<protein>
    <submittedName>
        <fullName evidence="3">Short-chain dehydrogenase/reductase SDR</fullName>
    </submittedName>
</protein>
<gene>
    <name evidence="3" type="ORF">GTA08_BOTSDO07970</name>
</gene>
<dbReference type="Proteomes" id="UP000572817">
    <property type="component" value="Unassembled WGS sequence"/>
</dbReference>
<dbReference type="OrthoDB" id="191139at2759"/>
<dbReference type="PANTHER" id="PTHR43157:SF31">
    <property type="entry name" value="PHOSPHATIDYLINOSITOL-GLYCAN BIOSYNTHESIS CLASS F PROTEIN"/>
    <property type="match status" value="1"/>
</dbReference>
<dbReference type="GO" id="GO:0016491">
    <property type="term" value="F:oxidoreductase activity"/>
    <property type="evidence" value="ECO:0007669"/>
    <property type="project" value="UniProtKB-KW"/>
</dbReference>
<evidence type="ECO:0000256" key="2">
    <source>
        <dbReference type="RuleBase" id="RU000363"/>
    </source>
</evidence>
<proteinExistence type="inferred from homology"/>
<accession>A0A8H4MYP1</accession>
<name>A0A8H4MYP1_9PEZI</name>
<evidence type="ECO:0000256" key="1">
    <source>
        <dbReference type="ARBA" id="ARBA00023002"/>
    </source>
</evidence>
<dbReference type="PRINTS" id="PR00081">
    <property type="entry name" value="GDHRDH"/>
</dbReference>
<dbReference type="PANTHER" id="PTHR43157">
    <property type="entry name" value="PHOSPHATIDYLINOSITOL-GLYCAN BIOSYNTHESIS CLASS F PROTEIN-RELATED"/>
    <property type="match status" value="1"/>
</dbReference>
<dbReference type="EMBL" id="WWBZ02000051">
    <property type="protein sequence ID" value="KAF4304059.1"/>
    <property type="molecule type" value="Genomic_DNA"/>
</dbReference>
<comment type="similarity">
    <text evidence="2">Belongs to the short-chain dehydrogenases/reductases (SDR) family.</text>
</comment>
<comment type="caution">
    <text evidence="3">The sequence shown here is derived from an EMBL/GenBank/DDBJ whole genome shotgun (WGS) entry which is preliminary data.</text>
</comment>
<dbReference type="Gene3D" id="3.40.50.720">
    <property type="entry name" value="NAD(P)-binding Rossmann-like Domain"/>
    <property type="match status" value="1"/>
</dbReference>
<dbReference type="PRINTS" id="PR00080">
    <property type="entry name" value="SDRFAMILY"/>
</dbReference>
<evidence type="ECO:0000313" key="4">
    <source>
        <dbReference type="Proteomes" id="UP000572817"/>
    </source>
</evidence>
<dbReference type="SUPFAM" id="SSF51735">
    <property type="entry name" value="NAD(P)-binding Rossmann-fold domains"/>
    <property type="match status" value="1"/>
</dbReference>
<organism evidence="3 4">
    <name type="scientific">Botryosphaeria dothidea</name>
    <dbReference type="NCBI Taxonomy" id="55169"/>
    <lineage>
        <taxon>Eukaryota</taxon>
        <taxon>Fungi</taxon>
        <taxon>Dikarya</taxon>
        <taxon>Ascomycota</taxon>
        <taxon>Pezizomycotina</taxon>
        <taxon>Dothideomycetes</taxon>
        <taxon>Dothideomycetes incertae sedis</taxon>
        <taxon>Botryosphaeriales</taxon>
        <taxon>Botryosphaeriaceae</taxon>
        <taxon>Botryosphaeria</taxon>
    </lineage>
</organism>
<reference evidence="3" key="1">
    <citation type="submission" date="2020-04" db="EMBL/GenBank/DDBJ databases">
        <title>Genome Assembly and Annotation of Botryosphaeria dothidea sdau 11-99, a Latent Pathogen of Apple Fruit Ring Rot in China.</title>
        <authorList>
            <person name="Yu C."/>
            <person name="Diao Y."/>
            <person name="Lu Q."/>
            <person name="Zhao J."/>
            <person name="Cui S."/>
            <person name="Peng C."/>
            <person name="He B."/>
            <person name="Liu H."/>
        </authorList>
    </citation>
    <scope>NUCLEOTIDE SEQUENCE [LARGE SCALE GENOMIC DNA]</scope>
    <source>
        <strain evidence="3">Sdau11-99</strain>
    </source>
</reference>
<dbReference type="AlphaFoldDB" id="A0A8H4MYP1"/>
<dbReference type="Pfam" id="PF00106">
    <property type="entry name" value="adh_short"/>
    <property type="match status" value="1"/>
</dbReference>
<sequence>MTSHSEFGHNTTAAEVADAFDGQIKGRIVAITGVSKGGLGGAAALEFAKHDPELLILVSRTQSKLEQIIADIKAIKPNANVKFVLVDLLSQASVRRAAEEINALAPRLDILVNNAALTVYKRQYSPEGIEAQLAANHIGPFLLTNLLKDRLVAAAKHSPAGATRVVNVSSEGHRASPFRFHDYNCEGKPVPPDEADTLQHWPEIFRQPAADGYLGFQAYSQSKTANILFTAGLNKRLAGMGVVSYALHPGAIATELSRSMGDSILSQIDEVMAQHNPKTIAEGTSTTMVAALDPALNNVTGVYLDDCQIAKPESYAVDPTNAEKLWELSEELVKQKF</sequence>